<proteinExistence type="predicted"/>
<dbReference type="EMBL" id="VIGI01000014">
    <property type="protein sequence ID" value="KAB8291662.1"/>
    <property type="molecule type" value="Genomic_DNA"/>
</dbReference>
<comment type="caution">
    <text evidence="2">The sequence shown here is derived from an EMBL/GenBank/DDBJ whole genome shotgun (WGS) entry which is preliminary data.</text>
</comment>
<reference evidence="2 3" key="1">
    <citation type="submission" date="2019-06" db="EMBL/GenBank/DDBJ databases">
        <title>Genome Sequence of the Brown Rot Fungal Pathogen Monilinia laxa.</title>
        <authorList>
            <person name="De Miccolis Angelini R.M."/>
            <person name="Landi L."/>
            <person name="Abate D."/>
            <person name="Pollastro S."/>
            <person name="Romanazzi G."/>
            <person name="Faretra F."/>
        </authorList>
    </citation>
    <scope>NUCLEOTIDE SEQUENCE [LARGE SCALE GENOMIC DNA]</scope>
    <source>
        <strain evidence="2 3">Mlax316</strain>
    </source>
</reference>
<dbReference type="Proteomes" id="UP000326757">
    <property type="component" value="Unassembled WGS sequence"/>
</dbReference>
<evidence type="ECO:0000313" key="3">
    <source>
        <dbReference type="Proteomes" id="UP000326757"/>
    </source>
</evidence>
<keyword evidence="3" id="KW-1185">Reference proteome</keyword>
<evidence type="ECO:0000313" key="2">
    <source>
        <dbReference type="EMBL" id="KAB8291662.1"/>
    </source>
</evidence>
<protein>
    <submittedName>
        <fullName evidence="2">Uncharacterized protein</fullName>
    </submittedName>
</protein>
<feature type="region of interest" description="Disordered" evidence="1">
    <location>
        <begin position="214"/>
        <end position="261"/>
    </location>
</feature>
<gene>
    <name evidence="2" type="ORF">EYC80_006462</name>
</gene>
<sequence>MVNTIWNQRASLKLISVLALPIFKGRLGILHHCISIVNYRRIRYSARPATRHLVPNKPVWIGILPELVKGFIGKIDGVIHSHNHEHQIATGISVSDLEIIIEAWDLYVESKPGSTLESTKACQNSVRLPKNSKIPTREHLLAWKMDFILECRRMGRAYNQPSNSGQSAGMGIGGTGMDANFGVGGAGMGDDVGIGGADMDAGGHGAPANLQEFYVIPDDDESSTSSDESSDSGSDHGQSAGMGVSGEGSANIQGATVPPGT</sequence>
<evidence type="ECO:0000256" key="1">
    <source>
        <dbReference type="SAM" id="MobiDB-lite"/>
    </source>
</evidence>
<name>A0A5N6JS07_MONLA</name>
<accession>A0A5N6JS07</accession>
<dbReference type="AlphaFoldDB" id="A0A5N6JS07"/>
<organism evidence="2 3">
    <name type="scientific">Monilinia laxa</name>
    <name type="common">Brown rot fungus</name>
    <name type="synonym">Sclerotinia laxa</name>
    <dbReference type="NCBI Taxonomy" id="61186"/>
    <lineage>
        <taxon>Eukaryota</taxon>
        <taxon>Fungi</taxon>
        <taxon>Dikarya</taxon>
        <taxon>Ascomycota</taxon>
        <taxon>Pezizomycotina</taxon>
        <taxon>Leotiomycetes</taxon>
        <taxon>Helotiales</taxon>
        <taxon>Sclerotiniaceae</taxon>
        <taxon>Monilinia</taxon>
    </lineage>
</organism>
<dbReference type="OrthoDB" id="3563386at2759"/>